<evidence type="ECO:0000313" key="8">
    <source>
        <dbReference type="EMBL" id="NJB66232.1"/>
    </source>
</evidence>
<dbReference type="RefSeq" id="WP_167662164.1">
    <property type="nucleotide sequence ID" value="NZ_BMCQ01000008.1"/>
</dbReference>
<dbReference type="EMBL" id="JAATIZ010000006">
    <property type="protein sequence ID" value="NJB66232.1"/>
    <property type="molecule type" value="Genomic_DNA"/>
</dbReference>
<name>A0A9D2VG56_9BURK</name>
<dbReference type="InterPro" id="IPR005527">
    <property type="entry name" value="MinE"/>
</dbReference>
<organism evidence="7 9">
    <name type="scientific">Paenalcaligenes hominis</name>
    <dbReference type="NCBI Taxonomy" id="643674"/>
    <lineage>
        <taxon>Bacteria</taxon>
        <taxon>Pseudomonadati</taxon>
        <taxon>Pseudomonadota</taxon>
        <taxon>Betaproteobacteria</taxon>
        <taxon>Burkholderiales</taxon>
        <taxon>Alcaligenaceae</taxon>
        <taxon>Paenalcaligenes</taxon>
    </lineage>
</organism>
<dbReference type="InterPro" id="IPR036707">
    <property type="entry name" value="MinE_sf"/>
</dbReference>
<evidence type="ECO:0000256" key="2">
    <source>
        <dbReference type="ARBA" id="ARBA00020112"/>
    </source>
</evidence>
<dbReference type="FunFam" id="3.30.1070.10:FF:000001">
    <property type="entry name" value="Cell division topological specificity factor"/>
    <property type="match status" value="1"/>
</dbReference>
<dbReference type="Gene3D" id="3.30.1070.10">
    <property type="entry name" value="Cell division topological specificity factor MinE"/>
    <property type="match status" value="1"/>
</dbReference>
<keyword evidence="10" id="KW-1185">Reference proteome</keyword>
<keyword evidence="3 6" id="KW-0132">Cell division</keyword>
<comment type="similarity">
    <text evidence="1 6">Belongs to the MinE family.</text>
</comment>
<dbReference type="GO" id="GO:0051301">
    <property type="term" value="P:cell division"/>
    <property type="evidence" value="ECO:0007669"/>
    <property type="project" value="UniProtKB-KW"/>
</dbReference>
<evidence type="ECO:0000256" key="6">
    <source>
        <dbReference type="HAMAP-Rule" id="MF_00262"/>
    </source>
</evidence>
<dbReference type="Pfam" id="PF03776">
    <property type="entry name" value="MinE"/>
    <property type="match status" value="1"/>
</dbReference>
<dbReference type="NCBIfam" id="TIGR01215">
    <property type="entry name" value="minE"/>
    <property type="match status" value="1"/>
</dbReference>
<dbReference type="GO" id="GO:0042802">
    <property type="term" value="F:identical protein binding"/>
    <property type="evidence" value="ECO:0007669"/>
    <property type="project" value="UniProtKB-ARBA"/>
</dbReference>
<dbReference type="Proteomes" id="UP000783934">
    <property type="component" value="Unassembled WGS sequence"/>
</dbReference>
<comment type="function">
    <text evidence="5 6">Prevents the cell division inhibition by proteins MinC and MinD at internal division sites while permitting inhibition at polar sites. This ensures cell division at the proper site by restricting the formation of a division septum at the midpoint of the long axis of the cell.</text>
</comment>
<evidence type="ECO:0000313" key="7">
    <source>
        <dbReference type="EMBL" id="HJH24016.1"/>
    </source>
</evidence>
<dbReference type="HAMAP" id="MF_00262">
    <property type="entry name" value="MinE"/>
    <property type="match status" value="1"/>
</dbReference>
<dbReference type="GO" id="GO:0032955">
    <property type="term" value="P:regulation of division septum assembly"/>
    <property type="evidence" value="ECO:0007669"/>
    <property type="project" value="InterPro"/>
</dbReference>
<dbReference type="AlphaFoldDB" id="A0A9D2VG56"/>
<dbReference type="NCBIfam" id="NF010595">
    <property type="entry name" value="PRK13989.1"/>
    <property type="match status" value="1"/>
</dbReference>
<reference evidence="7" key="2">
    <citation type="journal article" date="2021" name="PeerJ">
        <title>Extensive microbial diversity within the chicken gut microbiome revealed by metagenomics and culture.</title>
        <authorList>
            <person name="Gilroy R."/>
            <person name="Ravi A."/>
            <person name="Getino M."/>
            <person name="Pursley I."/>
            <person name="Horton D.L."/>
            <person name="Alikhan N.F."/>
            <person name="Baker D."/>
            <person name="Gharbi K."/>
            <person name="Hall N."/>
            <person name="Watson M."/>
            <person name="Adriaenssens E.M."/>
            <person name="Foster-Nyarko E."/>
            <person name="Jarju S."/>
            <person name="Secka A."/>
            <person name="Antonio M."/>
            <person name="Oren A."/>
            <person name="Chaudhuri R.R."/>
            <person name="La Ragione R."/>
            <person name="Hildebrand F."/>
            <person name="Pallen M.J."/>
        </authorList>
    </citation>
    <scope>NUCLEOTIDE SEQUENCE</scope>
    <source>
        <strain evidence="7">CHK175-13533</strain>
    </source>
</reference>
<dbReference type="NCBIfam" id="NF001422">
    <property type="entry name" value="PRK00296.1"/>
    <property type="match status" value="1"/>
</dbReference>
<accession>A0A9D2VG56</accession>
<evidence type="ECO:0000256" key="3">
    <source>
        <dbReference type="ARBA" id="ARBA00022618"/>
    </source>
</evidence>
<evidence type="ECO:0000256" key="1">
    <source>
        <dbReference type="ARBA" id="ARBA00008168"/>
    </source>
</evidence>
<protein>
    <recommendedName>
        <fullName evidence="2 6">Cell division topological specificity factor</fullName>
    </recommendedName>
</protein>
<evidence type="ECO:0000313" key="9">
    <source>
        <dbReference type="Proteomes" id="UP000700248"/>
    </source>
</evidence>
<dbReference type="SUPFAM" id="SSF55229">
    <property type="entry name" value="Cell division protein MinE topological specificity domain"/>
    <property type="match status" value="1"/>
</dbReference>
<reference evidence="8 10" key="1">
    <citation type="submission" date="2020-03" db="EMBL/GenBank/DDBJ databases">
        <title>Genomic Encyclopedia of Type Strains, Phase IV (KMG-IV): sequencing the most valuable type-strain genomes for metagenomic binning, comparative biology and taxonomic classification.</title>
        <authorList>
            <person name="Goeker M."/>
        </authorList>
    </citation>
    <scope>NUCLEOTIDE SEQUENCE [LARGE SCALE GENOMIC DNA]</scope>
    <source>
        <strain evidence="8 10">DSM 26613</strain>
    </source>
</reference>
<proteinExistence type="inferred from homology"/>
<sequence length="88" mass="10030">MSLLSFFLGNKKNQTASVAKDRLQLILINERGIDGVSPDYLPRLQKELIEVISRYVQIQPNDIQVNVDRQDALEVLEVKIELPNAEKP</sequence>
<evidence type="ECO:0000313" key="10">
    <source>
        <dbReference type="Proteomes" id="UP000783934"/>
    </source>
</evidence>
<dbReference type="EMBL" id="DYTQ01000065">
    <property type="protein sequence ID" value="HJH24016.1"/>
    <property type="molecule type" value="Genomic_DNA"/>
</dbReference>
<keyword evidence="4 6" id="KW-0131">Cell cycle</keyword>
<comment type="caution">
    <text evidence="7">The sequence shown here is derived from an EMBL/GenBank/DDBJ whole genome shotgun (WGS) entry which is preliminary data.</text>
</comment>
<reference evidence="7" key="3">
    <citation type="submission" date="2021-09" db="EMBL/GenBank/DDBJ databases">
        <authorList>
            <person name="Gilroy R."/>
        </authorList>
    </citation>
    <scope>NUCLEOTIDE SEQUENCE</scope>
    <source>
        <strain evidence="7">CHK175-13533</strain>
    </source>
</reference>
<evidence type="ECO:0000256" key="4">
    <source>
        <dbReference type="ARBA" id="ARBA00023306"/>
    </source>
</evidence>
<gene>
    <name evidence="6 7" type="primary">minE</name>
    <name evidence="8" type="ORF">GGR41_002497</name>
    <name evidence="7" type="ORF">K8U84_05610</name>
</gene>
<evidence type="ECO:0000256" key="5">
    <source>
        <dbReference type="ARBA" id="ARBA00025265"/>
    </source>
</evidence>
<dbReference type="Proteomes" id="UP000700248">
    <property type="component" value="Unassembled WGS sequence"/>
</dbReference>